<keyword evidence="2" id="KW-0812">Transmembrane</keyword>
<reference evidence="3 4" key="1">
    <citation type="submission" date="2018-10" db="EMBL/GenBank/DDBJ databases">
        <title>Natronolimnobius sp. XQ-INN 246 isolated from Inner Mongolia Autonomous Region of China.</title>
        <authorList>
            <person name="Xue Q."/>
        </authorList>
    </citation>
    <scope>NUCLEOTIDE SEQUENCE [LARGE SCALE GENOMIC DNA]</scope>
    <source>
        <strain evidence="3 4">XQ-INN 246</strain>
    </source>
</reference>
<evidence type="ECO:0000256" key="2">
    <source>
        <dbReference type="SAM" id="Phobius"/>
    </source>
</evidence>
<sequence>MAASSQAAEIEVEVAPDANEEQSLRERVADVATTGFNRGPADAAIAANEHAEDVATQQFNNVLVQGIMTVLIGGILLTLAGVIITDFVEIMPSDGFISQEELTDPLGTALGLAAISLVVPIVAGVVALLMGSFGGFMGNGGGMSRGRR</sequence>
<feature type="compositionally biased region" description="Acidic residues" evidence="1">
    <location>
        <begin position="10"/>
        <end position="20"/>
    </location>
</feature>
<keyword evidence="4" id="KW-1185">Reference proteome</keyword>
<dbReference type="AlphaFoldDB" id="A0A4S3TK63"/>
<dbReference type="OrthoDB" id="382849at2157"/>
<keyword evidence="2" id="KW-0472">Membrane</keyword>
<proteinExistence type="predicted"/>
<feature type="transmembrane region" description="Helical" evidence="2">
    <location>
        <begin position="67"/>
        <end position="88"/>
    </location>
</feature>
<evidence type="ECO:0000313" key="4">
    <source>
        <dbReference type="Proteomes" id="UP000318864"/>
    </source>
</evidence>
<protein>
    <submittedName>
        <fullName evidence="3">Uncharacterized protein</fullName>
    </submittedName>
</protein>
<evidence type="ECO:0000313" key="3">
    <source>
        <dbReference type="EMBL" id="THE64509.1"/>
    </source>
</evidence>
<organism evidence="3 4">
    <name type="scientific">Salinadaptatus halalkaliphilus</name>
    <dbReference type="NCBI Taxonomy" id="2419781"/>
    <lineage>
        <taxon>Archaea</taxon>
        <taxon>Methanobacteriati</taxon>
        <taxon>Methanobacteriota</taxon>
        <taxon>Stenosarchaea group</taxon>
        <taxon>Halobacteria</taxon>
        <taxon>Halobacteriales</taxon>
        <taxon>Natrialbaceae</taxon>
        <taxon>Salinadaptatus</taxon>
    </lineage>
</organism>
<comment type="caution">
    <text evidence="3">The sequence shown here is derived from an EMBL/GenBank/DDBJ whole genome shotgun (WGS) entry which is preliminary data.</text>
</comment>
<gene>
    <name evidence="3" type="ORF">D8Y22_12765</name>
</gene>
<dbReference type="RefSeq" id="WP_141465075.1">
    <property type="nucleotide sequence ID" value="NZ_RBZW01000032.1"/>
</dbReference>
<feature type="region of interest" description="Disordered" evidence="1">
    <location>
        <begin position="1"/>
        <end position="20"/>
    </location>
</feature>
<evidence type="ECO:0000256" key="1">
    <source>
        <dbReference type="SAM" id="MobiDB-lite"/>
    </source>
</evidence>
<accession>A0A4S3TK63</accession>
<feature type="transmembrane region" description="Helical" evidence="2">
    <location>
        <begin position="108"/>
        <end position="138"/>
    </location>
</feature>
<dbReference type="Proteomes" id="UP000318864">
    <property type="component" value="Unassembled WGS sequence"/>
</dbReference>
<dbReference type="EMBL" id="RBZW01000032">
    <property type="protein sequence ID" value="THE64509.1"/>
    <property type="molecule type" value="Genomic_DNA"/>
</dbReference>
<keyword evidence="2" id="KW-1133">Transmembrane helix</keyword>
<name>A0A4S3TK63_9EURY</name>